<keyword evidence="2" id="KW-1185">Reference proteome</keyword>
<dbReference type="AlphaFoldDB" id="A0A0C3IUW2"/>
<dbReference type="Proteomes" id="UP000054217">
    <property type="component" value="Unassembled WGS sequence"/>
</dbReference>
<reference evidence="2" key="2">
    <citation type="submission" date="2015-01" db="EMBL/GenBank/DDBJ databases">
        <title>Evolutionary Origins and Diversification of the Mycorrhizal Mutualists.</title>
        <authorList>
            <consortium name="DOE Joint Genome Institute"/>
            <consortium name="Mycorrhizal Genomics Consortium"/>
            <person name="Kohler A."/>
            <person name="Kuo A."/>
            <person name="Nagy L.G."/>
            <person name="Floudas D."/>
            <person name="Copeland A."/>
            <person name="Barry K.W."/>
            <person name="Cichocki N."/>
            <person name="Veneault-Fourrey C."/>
            <person name="LaButti K."/>
            <person name="Lindquist E.A."/>
            <person name="Lipzen A."/>
            <person name="Lundell T."/>
            <person name="Morin E."/>
            <person name="Murat C."/>
            <person name="Riley R."/>
            <person name="Ohm R."/>
            <person name="Sun H."/>
            <person name="Tunlid A."/>
            <person name="Henrissat B."/>
            <person name="Grigoriev I.V."/>
            <person name="Hibbett D.S."/>
            <person name="Martin F."/>
        </authorList>
    </citation>
    <scope>NUCLEOTIDE SEQUENCE [LARGE SCALE GENOMIC DNA]</scope>
    <source>
        <strain evidence="2">Marx 270</strain>
    </source>
</reference>
<accession>A0A0C3IUW2</accession>
<proteinExistence type="predicted"/>
<evidence type="ECO:0000313" key="2">
    <source>
        <dbReference type="Proteomes" id="UP000054217"/>
    </source>
</evidence>
<evidence type="ECO:0000313" key="1">
    <source>
        <dbReference type="EMBL" id="KIO00658.1"/>
    </source>
</evidence>
<reference evidence="1 2" key="1">
    <citation type="submission" date="2014-04" db="EMBL/GenBank/DDBJ databases">
        <authorList>
            <consortium name="DOE Joint Genome Institute"/>
            <person name="Kuo A."/>
            <person name="Kohler A."/>
            <person name="Costa M.D."/>
            <person name="Nagy L.G."/>
            <person name="Floudas D."/>
            <person name="Copeland A."/>
            <person name="Barry K.W."/>
            <person name="Cichocki N."/>
            <person name="Veneault-Fourrey C."/>
            <person name="LaButti K."/>
            <person name="Lindquist E.A."/>
            <person name="Lipzen A."/>
            <person name="Lundell T."/>
            <person name="Morin E."/>
            <person name="Murat C."/>
            <person name="Sun H."/>
            <person name="Tunlid A."/>
            <person name="Henrissat B."/>
            <person name="Grigoriev I.V."/>
            <person name="Hibbett D.S."/>
            <person name="Martin F."/>
            <person name="Nordberg H.P."/>
            <person name="Cantor M.N."/>
            <person name="Hua S.X."/>
        </authorList>
    </citation>
    <scope>NUCLEOTIDE SEQUENCE [LARGE SCALE GENOMIC DNA]</scope>
    <source>
        <strain evidence="1 2">Marx 270</strain>
    </source>
</reference>
<feature type="non-terminal residue" evidence="1">
    <location>
        <position position="152"/>
    </location>
</feature>
<protein>
    <submittedName>
        <fullName evidence="1">Uncharacterized protein</fullName>
    </submittedName>
</protein>
<sequence length="152" mass="17278">MSYVTSTGIILLEGAAFPCLLSSQCLRRTLRNSAPRQRSQVYPSTAYQSRDLTSANPASIPKYQYELTGNAHSPNSIFMIWRMDQLARPQGTYAKRLFSDFVIHDPRTGLTESQVVSERLRTNLAGSSPRNCPPLSQEEARRHYMDIPRTRR</sequence>
<name>A0A0C3IUW2_PISTI</name>
<gene>
    <name evidence="1" type="ORF">M404DRAFT_1003648</name>
</gene>
<dbReference type="EMBL" id="KN831994">
    <property type="protein sequence ID" value="KIO00658.1"/>
    <property type="molecule type" value="Genomic_DNA"/>
</dbReference>
<organism evidence="1 2">
    <name type="scientific">Pisolithus tinctorius Marx 270</name>
    <dbReference type="NCBI Taxonomy" id="870435"/>
    <lineage>
        <taxon>Eukaryota</taxon>
        <taxon>Fungi</taxon>
        <taxon>Dikarya</taxon>
        <taxon>Basidiomycota</taxon>
        <taxon>Agaricomycotina</taxon>
        <taxon>Agaricomycetes</taxon>
        <taxon>Agaricomycetidae</taxon>
        <taxon>Boletales</taxon>
        <taxon>Sclerodermatineae</taxon>
        <taxon>Pisolithaceae</taxon>
        <taxon>Pisolithus</taxon>
    </lineage>
</organism>
<dbReference type="HOGENOM" id="CLU_1726696_0_0_1"/>
<dbReference type="InParanoid" id="A0A0C3IUW2"/>